<evidence type="ECO:0000313" key="2">
    <source>
        <dbReference type="EMBL" id="MFC5946024.1"/>
    </source>
</evidence>
<evidence type="ECO:0000256" key="1">
    <source>
        <dbReference type="SAM" id="MobiDB-lite"/>
    </source>
</evidence>
<dbReference type="RefSeq" id="WP_377538871.1">
    <property type="nucleotide sequence ID" value="NZ_JBHSQQ010000466.1"/>
</dbReference>
<organism evidence="2 3">
    <name type="scientific">Micromonospora harpali</name>
    <dbReference type="NCBI Taxonomy" id="1490225"/>
    <lineage>
        <taxon>Bacteria</taxon>
        <taxon>Bacillati</taxon>
        <taxon>Actinomycetota</taxon>
        <taxon>Actinomycetes</taxon>
        <taxon>Micromonosporales</taxon>
        <taxon>Micromonosporaceae</taxon>
        <taxon>Micromonospora</taxon>
    </lineage>
</organism>
<reference evidence="3" key="1">
    <citation type="journal article" date="2019" name="Int. J. Syst. Evol. Microbiol.">
        <title>The Global Catalogue of Microorganisms (GCM) 10K type strain sequencing project: providing services to taxonomists for standard genome sequencing and annotation.</title>
        <authorList>
            <consortium name="The Broad Institute Genomics Platform"/>
            <consortium name="The Broad Institute Genome Sequencing Center for Infectious Disease"/>
            <person name="Wu L."/>
            <person name="Ma J."/>
        </authorList>
    </citation>
    <scope>NUCLEOTIDE SEQUENCE [LARGE SCALE GENOMIC DNA]</scope>
    <source>
        <strain evidence="3">CGMCC 4.7173</strain>
    </source>
</reference>
<proteinExistence type="predicted"/>
<sequence>LAGGPFLYLDQYRAAQRLVTVPYETLHRLADGLPDRRPLPLPALPPRRQGRLPLGSHPAGTRRPTA</sequence>
<evidence type="ECO:0000313" key="3">
    <source>
        <dbReference type="Proteomes" id="UP001596207"/>
    </source>
</evidence>
<gene>
    <name evidence="2" type="ORF">ACFPZ4_31760</name>
</gene>
<feature type="non-terminal residue" evidence="2">
    <location>
        <position position="1"/>
    </location>
</feature>
<feature type="region of interest" description="Disordered" evidence="1">
    <location>
        <begin position="30"/>
        <end position="66"/>
    </location>
</feature>
<comment type="caution">
    <text evidence="2">The sequence shown here is derived from an EMBL/GenBank/DDBJ whole genome shotgun (WGS) entry which is preliminary data.</text>
</comment>
<keyword evidence="3" id="KW-1185">Reference proteome</keyword>
<dbReference type="EMBL" id="JBHSQQ010000466">
    <property type="protein sequence ID" value="MFC5946024.1"/>
    <property type="molecule type" value="Genomic_DNA"/>
</dbReference>
<name>A0ABW1I139_9ACTN</name>
<protein>
    <submittedName>
        <fullName evidence="2">Uncharacterized protein</fullName>
    </submittedName>
</protein>
<dbReference type="Proteomes" id="UP001596207">
    <property type="component" value="Unassembled WGS sequence"/>
</dbReference>
<accession>A0ABW1I139</accession>